<evidence type="ECO:0000313" key="3">
    <source>
        <dbReference type="Proteomes" id="UP001211907"/>
    </source>
</evidence>
<dbReference type="AlphaFoldDB" id="A0AAD5TDN9"/>
<organism evidence="2 3">
    <name type="scientific">Physocladia obscura</name>
    <dbReference type="NCBI Taxonomy" id="109957"/>
    <lineage>
        <taxon>Eukaryota</taxon>
        <taxon>Fungi</taxon>
        <taxon>Fungi incertae sedis</taxon>
        <taxon>Chytridiomycota</taxon>
        <taxon>Chytridiomycota incertae sedis</taxon>
        <taxon>Chytridiomycetes</taxon>
        <taxon>Chytridiales</taxon>
        <taxon>Chytriomycetaceae</taxon>
        <taxon>Physocladia</taxon>
    </lineage>
</organism>
<dbReference type="EMBL" id="JADGJH010000120">
    <property type="protein sequence ID" value="KAJ3137183.1"/>
    <property type="molecule type" value="Genomic_DNA"/>
</dbReference>
<keyword evidence="3" id="KW-1185">Reference proteome</keyword>
<feature type="region of interest" description="Disordered" evidence="1">
    <location>
        <begin position="912"/>
        <end position="932"/>
    </location>
</feature>
<dbReference type="Proteomes" id="UP001211907">
    <property type="component" value="Unassembled WGS sequence"/>
</dbReference>
<name>A0AAD5TDN9_9FUNG</name>
<sequence>MVGIPVLFKDKNNAVIKPVWQWTQSRLKRLLLAYSRSVLLPTVANANMENEIGIGNENKINENYNANNSISDILLELVIDLRASLDFKPEVNQFDLDDDTALIAEDLSHSLSLQIDKMICDLSLFLTAFHLNAVPETFAFASSSSSLPYFDHAESGWEFPLKLNDSELLLTKVPFHTWSADYVATSRLDENRTLSPPAFLAKVLDELHTLMFGEDCSTSNTAIFSEDEKNAWHAMAALQSFGEFMLVQFSLHQPFHRIKGIAFCLQLNNFQPCLRFLVFTDYTPDDRALAILHTLQNLNSPKTSKERMACSLTSIPHLLINKWVKLNFFSNPFIPNIVAQRSTDNISNIVKSHGEYSEVLTFLLNTGFSGPDGFNAIVNAGINAKIHLNEQKRKEVLRKNKTSQIVSDTDTDQFMGMKKSQLPFSQPAANGKLPIEMILSESLNDNSKISATDNSNVPALPPTKKAKFLGEPSPPVSSQSKSQLVISSISTNSKTDLAVVVPEGEPNSIIPQVKPNFIVAENISKSGIQKTDALQQLIEIFQYSLENHAYQISNPDTTEICQISARSIINVLRSIYKINQKIALYMLLDLEKHLGHLLYEKEQVETTFNLSRNEKYEHAAKKLGSEILIIKSFIDANKSALNIFSGNAKNSVVESKEQTLSIGISSDSRNLFVSTNEIISELNSSGKTAIKLRDEYNFICKQILDLRNRQTQINTSMRQYMNDNPQKNNFSSEFQVLIQNEQQCTNLINHCSEELRRRASEIKSLETPQSQQIQIQSNQSVRNIMQVQHQNNQRTDYQYIQQTQNQPIQQAQFQYGQNFQDQIGQNAQYQTSQIFPQQNNQQSQFYILQSQIHNKQILEQNTINSVESARSFSHASIFPTTSTQILAQPSSTQKTSLKSRTAEFTSKFPANNVPAKAIPTSKSEPTGKIPENTASSTIKKRLLLPEKSTSVISPTVISTESNIATSFIIPAAKRTNTIVESSSTTFKNVPTTGDAVPNLIQNNLPFATAANKSGATSIQFTSHKNQKKVPHPDQMYATPVSPRVFVEHFNSSKHSLMPIVRPDQVDARQKIIAETLPIGTKKRTTLNESHELRSSAYGVQDLLESWNKYLKEGNVTMEELDGALTGNVVLPKGFVGFDIKEDKGQQAVKEHVELLSNPRRMEI</sequence>
<accession>A0AAD5TDN9</accession>
<reference evidence="2" key="1">
    <citation type="submission" date="2020-05" db="EMBL/GenBank/DDBJ databases">
        <title>Phylogenomic resolution of chytrid fungi.</title>
        <authorList>
            <person name="Stajich J.E."/>
            <person name="Amses K."/>
            <person name="Simmons R."/>
            <person name="Seto K."/>
            <person name="Myers J."/>
            <person name="Bonds A."/>
            <person name="Quandt C.A."/>
            <person name="Barry K."/>
            <person name="Liu P."/>
            <person name="Grigoriev I."/>
            <person name="Longcore J.E."/>
            <person name="James T.Y."/>
        </authorList>
    </citation>
    <scope>NUCLEOTIDE SEQUENCE</scope>
    <source>
        <strain evidence="2">JEL0513</strain>
    </source>
</reference>
<proteinExistence type="predicted"/>
<protein>
    <submittedName>
        <fullName evidence="2">Uncharacterized protein</fullName>
    </submittedName>
</protein>
<gene>
    <name evidence="2" type="ORF">HK100_000957</name>
</gene>
<comment type="caution">
    <text evidence="2">The sequence shown here is derived from an EMBL/GenBank/DDBJ whole genome shotgun (WGS) entry which is preliminary data.</text>
</comment>
<evidence type="ECO:0000313" key="2">
    <source>
        <dbReference type="EMBL" id="KAJ3137183.1"/>
    </source>
</evidence>
<evidence type="ECO:0000256" key="1">
    <source>
        <dbReference type="SAM" id="MobiDB-lite"/>
    </source>
</evidence>